<evidence type="ECO:0000313" key="2">
    <source>
        <dbReference type="Proteomes" id="UP000309819"/>
    </source>
</evidence>
<sequence length="1174" mass="124515">MERLASSHPLARKSVTVVPESRFMQNYRVASAVHGGSSASAISNARGDVELFTSGSDTQVWNIYPDPQSATANSATLTGLTGEVIASGLTPSGDIALFAAQGTNLLYCVEQPASPTRWSSVKMIDVPLPSNAVRIARITTTRVAGKLYIGVLVEAKGLIGTLYNFSWGVWDSRAPTSLNGTTLQLQTLNAVWTGNSVSNVAFTVFDTVILEYTLSTHELNRPAIAANFRSLDVAAATDQLGNTQVLAILDDGNAYSLVGGGNRPYSWAQLTTASSFKQVAVLPSRPALDMLLLGVDNTLYHASQNAPSATGWGQPTPVYRGVQAFQAAVQDNGLAVFAIQAQQNTVTQLTRESLSGNWNIAALQVQAQGSIEDFASYSTDVTLFSEVGTPLAGTPVEVWTEEPSRLAINGGVYYATPRRPVRLLTNSAGVLSIAQQVSALAAPAILLAVPSLMSPGERIEVRQDAEVQDRLSVTHGNELLEAKLASGAPLLRDQYRTQATADAVAEAVNRSMSLASPAYFKGATATPYTDPRRPRAGVSMRRGGDVGVRSLELTQVPEQHWHLSVRNGQVQFSDLSADAASGLLMALSSSSLSAGWFSWLTDIGDFIAGVAQGLIEVVDYVVTTVSAGIRAAFHFIVDGVTYLFETLVDTVEKAFDLVEAVFSAVKVFFQQLYEWLAFLFNWGDMLRTHDAIAHIVNSGFDFLIGATGGIQRIIDAGIDTLQHQLQQWFAEARNTIAGDYSLGGYERSNTPDDPDTSKAVANNIVYNGLVNNASAAHSSMAATALLSAADGPLRQFMDELTQLADFTESSQAFAQALAYLQDLGSAPDEIFRKLLAALMSVVEGVLQAVLSGVQAVIDALLKTVATLIAGLKQLMNAKWNIPFVSDLYRFITNGSDLTTLDLMALVLAVPGTILFKVMQNAAPFPDQASVSRFKAAFTADVLLSASGLKPASRQHAKQSVQAEQAWSGCLPRDLALVTGTLGSVAYFFYGSLTALGDALPPESGPPEIVAYAALILETAAQLCSCPWIFASGAPGCATAEGAGRVLWLYTCLGVVLDGVFVLTAHKMPENRDDIGVMATFVYGLGHLALAIRPSIGQSGEAVALNIVPCLPEVCKPLRLKRVVVSTEGFSLLGQAALDAICYTSATVLNMVSVSAATRPSLADASALGTGTRSL</sequence>
<organism evidence="1 2">
    <name type="scientific">Pseudomonas mosselii</name>
    <dbReference type="NCBI Taxonomy" id="78327"/>
    <lineage>
        <taxon>Bacteria</taxon>
        <taxon>Pseudomonadati</taxon>
        <taxon>Pseudomonadota</taxon>
        <taxon>Gammaproteobacteria</taxon>
        <taxon>Pseudomonadales</taxon>
        <taxon>Pseudomonadaceae</taxon>
        <taxon>Pseudomonas</taxon>
    </lineage>
</organism>
<evidence type="ECO:0000313" key="1">
    <source>
        <dbReference type="EMBL" id="TLP56076.1"/>
    </source>
</evidence>
<dbReference type="SUPFAM" id="SSF89372">
    <property type="entry name" value="Fucose-specific lectin"/>
    <property type="match status" value="1"/>
</dbReference>
<name>A0A5R8YTH4_9PSED</name>
<proteinExistence type="predicted"/>
<keyword evidence="2" id="KW-1185">Reference proteome</keyword>
<dbReference type="AlphaFoldDB" id="A0A5R8YTH4"/>
<reference evidence="1 2" key="1">
    <citation type="submission" date="2019-05" db="EMBL/GenBank/DDBJ databases">
        <title>Pseudomonas sp. SC006 isolated from lettuce that can produce HBGAs.</title>
        <authorList>
            <person name="Wang D."/>
            <person name="Liao N."/>
            <person name="Liu D."/>
            <person name="Zhang Z."/>
            <person name="Zou S."/>
        </authorList>
    </citation>
    <scope>NUCLEOTIDE SEQUENCE [LARGE SCALE GENOMIC DNA]</scope>
    <source>
        <strain evidence="1 2">SC006</strain>
    </source>
</reference>
<dbReference type="Proteomes" id="UP000309819">
    <property type="component" value="Unassembled WGS sequence"/>
</dbReference>
<dbReference type="RefSeq" id="WP_138221019.1">
    <property type="nucleotide sequence ID" value="NZ_VAUO01000010.1"/>
</dbReference>
<comment type="caution">
    <text evidence="1">The sequence shown here is derived from an EMBL/GenBank/DDBJ whole genome shotgun (WGS) entry which is preliminary data.</text>
</comment>
<protein>
    <submittedName>
        <fullName evidence="1">Uncharacterized protein</fullName>
    </submittedName>
</protein>
<dbReference type="EMBL" id="VAUO01000010">
    <property type="protein sequence ID" value="TLP56076.1"/>
    <property type="molecule type" value="Genomic_DNA"/>
</dbReference>
<dbReference type="OrthoDB" id="9020765at2"/>
<gene>
    <name evidence="1" type="ORF">FEM01_19015</name>
</gene>
<accession>A0A5R8YTH4</accession>